<sequence>MGYPTPLAGVSRQVTPHIYTHSTDCRAFDRLSVGARMSVIKHINTTKFTIYSTIPYNSEVINSLNKLIIAKGDLPQDGSFIDNVSHIIIPNKEHTMALLGYKEHLPNVEIVGMEGCNEPIGKVINHKFTEKHGNRIVSGADLGLSEQSGIVKDGWQFVYFASHPSKELMVHVPSEKTILEGDLFFNLQHKSFKNPNSDLFNEQFDGKDPQTGLWGWVGKQVFGDGGLFKGFIQRQMFKNPSGVRKVLDEVDQKWKFEKIIPCHGDTIDRNGSKVWKDSFGFLQ</sequence>
<protein>
    <submittedName>
        <fullName evidence="1">Unnamed protein product</fullName>
    </submittedName>
</protein>
<organism evidence="1 2">
    <name type="scientific">Ambrosiozyma monospora</name>
    <name type="common">Yeast</name>
    <name type="synonym">Endomycopsis monosporus</name>
    <dbReference type="NCBI Taxonomy" id="43982"/>
    <lineage>
        <taxon>Eukaryota</taxon>
        <taxon>Fungi</taxon>
        <taxon>Dikarya</taxon>
        <taxon>Ascomycota</taxon>
        <taxon>Saccharomycotina</taxon>
        <taxon>Pichiomycetes</taxon>
        <taxon>Pichiales</taxon>
        <taxon>Pichiaceae</taxon>
        <taxon>Ambrosiozyma</taxon>
    </lineage>
</organism>
<comment type="caution">
    <text evidence="1">The sequence shown here is derived from an EMBL/GenBank/DDBJ whole genome shotgun (WGS) entry which is preliminary data.</text>
</comment>
<reference evidence="1" key="1">
    <citation type="submission" date="2023-04" db="EMBL/GenBank/DDBJ databases">
        <title>Ambrosiozyma monospora NBRC 10751.</title>
        <authorList>
            <person name="Ichikawa N."/>
            <person name="Sato H."/>
            <person name="Tonouchi N."/>
        </authorList>
    </citation>
    <scope>NUCLEOTIDE SEQUENCE</scope>
    <source>
        <strain evidence="1">NBRC 10751</strain>
    </source>
</reference>
<keyword evidence="2" id="KW-1185">Reference proteome</keyword>
<accession>A0ACB5T095</accession>
<name>A0ACB5T095_AMBMO</name>
<gene>
    <name evidence="1" type="ORF">Amon02_000342600</name>
</gene>
<evidence type="ECO:0000313" key="1">
    <source>
        <dbReference type="EMBL" id="GME78399.1"/>
    </source>
</evidence>
<proteinExistence type="predicted"/>
<dbReference type="EMBL" id="BSXS01002180">
    <property type="protein sequence ID" value="GME78399.1"/>
    <property type="molecule type" value="Genomic_DNA"/>
</dbReference>
<dbReference type="Proteomes" id="UP001165064">
    <property type="component" value="Unassembled WGS sequence"/>
</dbReference>
<evidence type="ECO:0000313" key="2">
    <source>
        <dbReference type="Proteomes" id="UP001165064"/>
    </source>
</evidence>